<comment type="caution">
    <text evidence="1">The sequence shown here is derived from an EMBL/GenBank/DDBJ whole genome shotgun (WGS) entry which is preliminary data.</text>
</comment>
<protein>
    <submittedName>
        <fullName evidence="1">Uncharacterized protein</fullName>
    </submittedName>
</protein>
<sequence length="88" mass="10032">MKNKVNRFAIFAERVHLMNGGAKSYRDSAPTQEAAKELAEEIAKSKKAQFYSWLQILDIVTGKFTEYSIERGGVLVERCPDTEHQIKI</sequence>
<evidence type="ECO:0000313" key="2">
    <source>
        <dbReference type="Proteomes" id="UP001569414"/>
    </source>
</evidence>
<dbReference type="RefSeq" id="WP_371844017.1">
    <property type="nucleotide sequence ID" value="NZ_JBGMEL010000012.1"/>
</dbReference>
<organism evidence="1 2">
    <name type="scientific">Microbulbifer echini</name>
    <dbReference type="NCBI Taxonomy" id="1529067"/>
    <lineage>
        <taxon>Bacteria</taxon>
        <taxon>Pseudomonadati</taxon>
        <taxon>Pseudomonadota</taxon>
        <taxon>Gammaproteobacteria</taxon>
        <taxon>Cellvibrionales</taxon>
        <taxon>Microbulbiferaceae</taxon>
        <taxon>Microbulbifer</taxon>
    </lineage>
</organism>
<name>A0ABV4NRD9_9GAMM</name>
<proteinExistence type="predicted"/>
<dbReference type="Proteomes" id="UP001569414">
    <property type="component" value="Unassembled WGS sequence"/>
</dbReference>
<dbReference type="EMBL" id="JBGMEL010000012">
    <property type="protein sequence ID" value="MFA0791554.1"/>
    <property type="molecule type" value="Genomic_DNA"/>
</dbReference>
<reference evidence="1 2" key="1">
    <citation type="submission" date="2024-08" db="EMBL/GenBank/DDBJ databases">
        <authorList>
            <person name="Ishaq N."/>
        </authorList>
    </citation>
    <scope>NUCLEOTIDE SEQUENCE [LARGE SCALE GENOMIC DNA]</scope>
    <source>
        <strain evidence="1 2">JCM 30400</strain>
    </source>
</reference>
<evidence type="ECO:0000313" key="1">
    <source>
        <dbReference type="EMBL" id="MFA0791554.1"/>
    </source>
</evidence>
<accession>A0ABV4NRD9</accession>
<keyword evidence="2" id="KW-1185">Reference proteome</keyword>
<gene>
    <name evidence="1" type="ORF">ACCI51_13430</name>
</gene>